<dbReference type="EMBL" id="JASCZI010151048">
    <property type="protein sequence ID" value="MED6167839.1"/>
    <property type="molecule type" value="Genomic_DNA"/>
</dbReference>
<protein>
    <recommendedName>
        <fullName evidence="6">Transcription repressor</fullName>
    </recommendedName>
    <alternativeName>
        <fullName evidence="6">Ovate family protein</fullName>
    </alternativeName>
</protein>
<comment type="caution">
    <text evidence="9">The sequence shown here is derived from an EMBL/GenBank/DDBJ whole genome shotgun (WGS) entry which is preliminary data.</text>
</comment>
<evidence type="ECO:0000313" key="10">
    <source>
        <dbReference type="Proteomes" id="UP001341840"/>
    </source>
</evidence>
<comment type="function">
    <text evidence="6">Transcriptional repressor that regulates multiple aspects of plant growth and development.</text>
</comment>
<feature type="compositionally biased region" description="Basic residues" evidence="7">
    <location>
        <begin position="150"/>
        <end position="176"/>
    </location>
</feature>
<gene>
    <name evidence="9" type="ORF">PIB30_006488</name>
</gene>
<feature type="region of interest" description="Disordered" evidence="7">
    <location>
        <begin position="208"/>
        <end position="234"/>
    </location>
</feature>
<dbReference type="PANTHER" id="PTHR33057:SF17">
    <property type="entry name" value="TRANSCRIPTION REPRESSOR OFP8"/>
    <property type="match status" value="1"/>
</dbReference>
<keyword evidence="10" id="KW-1185">Reference proteome</keyword>
<feature type="region of interest" description="Disordered" evidence="7">
    <location>
        <begin position="131"/>
        <end position="177"/>
    </location>
</feature>
<dbReference type="Proteomes" id="UP001341840">
    <property type="component" value="Unassembled WGS sequence"/>
</dbReference>
<evidence type="ECO:0000256" key="7">
    <source>
        <dbReference type="SAM" id="MobiDB-lite"/>
    </source>
</evidence>
<keyword evidence="3 6" id="KW-0805">Transcription regulation</keyword>
<accession>A0ABU6V3B8</accession>
<keyword evidence="5 6" id="KW-0539">Nucleus</keyword>
<evidence type="ECO:0000256" key="2">
    <source>
        <dbReference type="ARBA" id="ARBA00022491"/>
    </source>
</evidence>
<evidence type="ECO:0000256" key="3">
    <source>
        <dbReference type="ARBA" id="ARBA00023015"/>
    </source>
</evidence>
<dbReference type="PANTHER" id="PTHR33057">
    <property type="entry name" value="TRANSCRIPTION REPRESSOR OFP7-RELATED"/>
    <property type="match status" value="1"/>
</dbReference>
<feature type="compositionally biased region" description="Basic residues" evidence="7">
    <location>
        <begin position="220"/>
        <end position="230"/>
    </location>
</feature>
<proteinExistence type="predicted"/>
<dbReference type="Pfam" id="PF04844">
    <property type="entry name" value="Ovate"/>
    <property type="match status" value="1"/>
</dbReference>
<evidence type="ECO:0000313" key="9">
    <source>
        <dbReference type="EMBL" id="MED6167839.1"/>
    </source>
</evidence>
<evidence type="ECO:0000256" key="6">
    <source>
        <dbReference type="RuleBase" id="RU367028"/>
    </source>
</evidence>
<evidence type="ECO:0000259" key="8">
    <source>
        <dbReference type="PROSITE" id="PS51754"/>
    </source>
</evidence>
<keyword evidence="4 6" id="KW-0804">Transcription</keyword>
<name>A0ABU6V3B8_9FABA</name>
<dbReference type="InterPro" id="IPR006458">
    <property type="entry name" value="Ovate_C"/>
</dbReference>
<comment type="subcellular location">
    <subcellularLocation>
        <location evidence="1 6">Nucleus</location>
    </subcellularLocation>
</comment>
<reference evidence="9 10" key="1">
    <citation type="journal article" date="2023" name="Plants (Basel)">
        <title>Bridging the Gap: Combining Genomics and Transcriptomics Approaches to Understand Stylosanthes scabra, an Orphan Legume from the Brazilian Caatinga.</title>
        <authorList>
            <person name="Ferreira-Neto J.R.C."/>
            <person name="da Silva M.D."/>
            <person name="Binneck E."/>
            <person name="de Melo N.F."/>
            <person name="da Silva R.H."/>
            <person name="de Melo A.L.T.M."/>
            <person name="Pandolfi V."/>
            <person name="Bustamante F.O."/>
            <person name="Brasileiro-Vidal A.C."/>
            <person name="Benko-Iseppon A.M."/>
        </authorList>
    </citation>
    <scope>NUCLEOTIDE SEQUENCE [LARGE SCALE GENOMIC DNA]</scope>
    <source>
        <tissue evidence="9">Leaves</tissue>
    </source>
</reference>
<evidence type="ECO:0000256" key="5">
    <source>
        <dbReference type="ARBA" id="ARBA00023242"/>
    </source>
</evidence>
<sequence length="315" mass="36556">MENRLKMRISRMFRTSFGSCRNRNITDVMEKAVFAPQPNPHHHLLMMDPPPPPSPKPRPFPSICRPKSSQTFQTINNDNCLLSFNDSLPRRTKVSELSSPFALDGGGFCPPAAPNTPLNTIYEHHNLSFYDNTKNKNKNKNSSSSARDFKNKKKKKTKQEHNQKKKKKMVNSHKKRDMFPFNSCAKDTNFGGYWWYSSDEDDETDTLFSSKSLSSDSSRSRRRHRSRRKERTTETGVMPLQGKVKDTFAVVKRSSDPYSDFRTSMVEMIVEKQIFSPNGLENLLQCFLSLNSYHHHNIIVQVFTEIWEALFSDWF</sequence>
<feature type="domain" description="OVATE" evidence="8">
    <location>
        <begin position="250"/>
        <end position="309"/>
    </location>
</feature>
<keyword evidence="2 6" id="KW-0678">Repressor</keyword>
<dbReference type="NCBIfam" id="TIGR01568">
    <property type="entry name" value="A_thal_3678"/>
    <property type="match status" value="1"/>
</dbReference>
<dbReference type="PROSITE" id="PS51754">
    <property type="entry name" value="OVATE"/>
    <property type="match status" value="1"/>
</dbReference>
<evidence type="ECO:0000256" key="1">
    <source>
        <dbReference type="ARBA" id="ARBA00004123"/>
    </source>
</evidence>
<dbReference type="InterPro" id="IPR038933">
    <property type="entry name" value="Ovate"/>
</dbReference>
<organism evidence="9 10">
    <name type="scientific">Stylosanthes scabra</name>
    <dbReference type="NCBI Taxonomy" id="79078"/>
    <lineage>
        <taxon>Eukaryota</taxon>
        <taxon>Viridiplantae</taxon>
        <taxon>Streptophyta</taxon>
        <taxon>Embryophyta</taxon>
        <taxon>Tracheophyta</taxon>
        <taxon>Spermatophyta</taxon>
        <taxon>Magnoliopsida</taxon>
        <taxon>eudicotyledons</taxon>
        <taxon>Gunneridae</taxon>
        <taxon>Pentapetalae</taxon>
        <taxon>rosids</taxon>
        <taxon>fabids</taxon>
        <taxon>Fabales</taxon>
        <taxon>Fabaceae</taxon>
        <taxon>Papilionoideae</taxon>
        <taxon>50 kb inversion clade</taxon>
        <taxon>dalbergioids sensu lato</taxon>
        <taxon>Dalbergieae</taxon>
        <taxon>Pterocarpus clade</taxon>
        <taxon>Stylosanthes</taxon>
    </lineage>
</organism>
<evidence type="ECO:0000256" key="4">
    <source>
        <dbReference type="ARBA" id="ARBA00023163"/>
    </source>
</evidence>